<dbReference type="Proteomes" id="UP000246740">
    <property type="component" value="Unassembled WGS sequence"/>
</dbReference>
<evidence type="ECO:0000256" key="5">
    <source>
        <dbReference type="ARBA" id="ARBA00022801"/>
    </source>
</evidence>
<protein>
    <recommendedName>
        <fullName evidence="3">triacylglycerol lipase</fullName>
        <ecNumber evidence="3">3.1.1.3</ecNumber>
    </recommendedName>
</protein>
<keyword evidence="5" id="KW-0378">Hydrolase</keyword>
<evidence type="ECO:0000256" key="6">
    <source>
        <dbReference type="ARBA" id="ARBA00022963"/>
    </source>
</evidence>
<comment type="catalytic activity">
    <reaction evidence="1">
        <text>a triacylglycerol + H2O = a diacylglycerol + a fatty acid + H(+)</text>
        <dbReference type="Rhea" id="RHEA:12044"/>
        <dbReference type="ChEBI" id="CHEBI:15377"/>
        <dbReference type="ChEBI" id="CHEBI:15378"/>
        <dbReference type="ChEBI" id="CHEBI:17855"/>
        <dbReference type="ChEBI" id="CHEBI:18035"/>
        <dbReference type="ChEBI" id="CHEBI:28868"/>
        <dbReference type="EC" id="3.1.1.3"/>
    </reaction>
</comment>
<evidence type="ECO:0000313" key="9">
    <source>
        <dbReference type="Proteomes" id="UP000246740"/>
    </source>
</evidence>
<evidence type="ECO:0000256" key="4">
    <source>
        <dbReference type="ARBA" id="ARBA00022525"/>
    </source>
</evidence>
<reference evidence="8 9" key="1">
    <citation type="journal article" date="2018" name="Mol. Biol. Evol.">
        <title>Broad Genomic Sampling Reveals a Smut Pathogenic Ancestry of the Fungal Clade Ustilaginomycotina.</title>
        <authorList>
            <person name="Kijpornyongpan T."/>
            <person name="Mondo S.J."/>
            <person name="Barry K."/>
            <person name="Sandor L."/>
            <person name="Lee J."/>
            <person name="Lipzen A."/>
            <person name="Pangilinan J."/>
            <person name="LaButti K."/>
            <person name="Hainaut M."/>
            <person name="Henrissat B."/>
            <person name="Grigoriev I.V."/>
            <person name="Spatafora J.W."/>
            <person name="Aime M.C."/>
        </authorList>
    </citation>
    <scope>NUCLEOTIDE SEQUENCE [LARGE SCALE GENOMIC DNA]</scope>
    <source>
        <strain evidence="8 9">MCA 3645</strain>
    </source>
</reference>
<evidence type="ECO:0000256" key="3">
    <source>
        <dbReference type="ARBA" id="ARBA00013279"/>
    </source>
</evidence>
<dbReference type="InterPro" id="IPR029058">
    <property type="entry name" value="AB_hydrolase_fold"/>
</dbReference>
<organism evidence="8 9">
    <name type="scientific">Testicularia cyperi</name>
    <dbReference type="NCBI Taxonomy" id="1882483"/>
    <lineage>
        <taxon>Eukaryota</taxon>
        <taxon>Fungi</taxon>
        <taxon>Dikarya</taxon>
        <taxon>Basidiomycota</taxon>
        <taxon>Ustilaginomycotina</taxon>
        <taxon>Ustilaginomycetes</taxon>
        <taxon>Ustilaginales</taxon>
        <taxon>Anthracoideaceae</taxon>
        <taxon>Testicularia</taxon>
    </lineage>
</organism>
<keyword evidence="6" id="KW-0442">Lipid degradation</keyword>
<dbReference type="EMBL" id="KZ819192">
    <property type="protein sequence ID" value="PWZ00601.1"/>
    <property type="molecule type" value="Genomic_DNA"/>
</dbReference>
<proteinExistence type="predicted"/>
<dbReference type="AlphaFoldDB" id="A0A317XTI0"/>
<dbReference type="OrthoDB" id="2373480at2759"/>
<dbReference type="GO" id="GO:0004806">
    <property type="term" value="F:triacylglycerol lipase activity"/>
    <property type="evidence" value="ECO:0007669"/>
    <property type="project" value="UniProtKB-EC"/>
</dbReference>
<sequence>MGKANTNDAQGCMAGLKGFFAKKATVPLPERDPFYSDRGDDFYALGNGAILRARSIDVVYFPGFDNPPIQAYHVAYKTKAQDGMTPQLTVTTILVPSTAKPDKDGDLRVLIYGSKCDSAGTNFRTSYALRAGNDYKLGAASEQIFLGPCLDRGWIIVVPDYESETCAFGAGYQSGYAFLDSIRASLNFEPMGVQRRQDGSFKAKVAMWGYSGGALAVGWAAQLQSRYADDLTPYIVGASMGGLPNDLKAIAYHTNKGIGAGLIPAVMRGLANAYPELEEWLNANANKTGKAALTMALVKSFSVIMKATLNKDVLGSFFDIERPLEQAVPSAVLAENKLGSTEDHPVAPCHIYQSLHDEVVPYSTTDNLIVAWASQGSTIDYIRDTLSAHIVLCFTGSAPAIEWIQDRFDRVPTTAKPGKPNTQTVLTSLDNDEAVKTLGKQRHNDMQNFLQQAYIKPNRNWWT</sequence>
<dbReference type="InterPro" id="IPR005152">
    <property type="entry name" value="Lipase_secreted"/>
</dbReference>
<evidence type="ECO:0000313" key="8">
    <source>
        <dbReference type="EMBL" id="PWZ00601.1"/>
    </source>
</evidence>
<accession>A0A317XTI0</accession>
<keyword evidence="4" id="KW-0964">Secreted</keyword>
<dbReference type="Gene3D" id="3.40.50.1820">
    <property type="entry name" value="alpha/beta hydrolase"/>
    <property type="match status" value="1"/>
</dbReference>
<gene>
    <name evidence="8" type="ORF">BCV70DRAFT_98176</name>
</gene>
<name>A0A317XTI0_9BASI</name>
<keyword evidence="7" id="KW-0443">Lipid metabolism</keyword>
<evidence type="ECO:0000256" key="7">
    <source>
        <dbReference type="ARBA" id="ARBA00023098"/>
    </source>
</evidence>
<dbReference type="GO" id="GO:0005576">
    <property type="term" value="C:extracellular region"/>
    <property type="evidence" value="ECO:0007669"/>
    <property type="project" value="UniProtKB-SubCell"/>
</dbReference>
<dbReference type="EC" id="3.1.1.3" evidence="3"/>
<evidence type="ECO:0000256" key="2">
    <source>
        <dbReference type="ARBA" id="ARBA00004613"/>
    </source>
</evidence>
<comment type="subcellular location">
    <subcellularLocation>
        <location evidence="2">Secreted</location>
    </subcellularLocation>
</comment>
<dbReference type="GO" id="GO:0016042">
    <property type="term" value="P:lipid catabolic process"/>
    <property type="evidence" value="ECO:0007669"/>
    <property type="project" value="UniProtKB-KW"/>
</dbReference>
<dbReference type="PANTHER" id="PTHR34853">
    <property type="match status" value="1"/>
</dbReference>
<dbReference type="SUPFAM" id="SSF53474">
    <property type="entry name" value="alpha/beta-Hydrolases"/>
    <property type="match status" value="1"/>
</dbReference>
<keyword evidence="9" id="KW-1185">Reference proteome</keyword>
<dbReference type="PANTHER" id="PTHR34853:SF1">
    <property type="entry name" value="LIPASE 5"/>
    <property type="match status" value="1"/>
</dbReference>
<evidence type="ECO:0000256" key="1">
    <source>
        <dbReference type="ARBA" id="ARBA00001024"/>
    </source>
</evidence>
<dbReference type="InParanoid" id="A0A317XTI0"/>
<dbReference type="Pfam" id="PF03583">
    <property type="entry name" value="LIP"/>
    <property type="match status" value="1"/>
</dbReference>
<dbReference type="Gene3D" id="1.10.260.130">
    <property type="match status" value="1"/>
</dbReference>